<feature type="domain" description="Tyrosine-protein kinase ephrin type A/B receptor-like" evidence="3">
    <location>
        <begin position="693"/>
        <end position="733"/>
    </location>
</feature>
<feature type="transmembrane region" description="Helical" evidence="2">
    <location>
        <begin position="2943"/>
        <end position="2966"/>
    </location>
</feature>
<organism evidence="4 5">
    <name type="scientific">Symbiodinium natans</name>
    <dbReference type="NCBI Taxonomy" id="878477"/>
    <lineage>
        <taxon>Eukaryota</taxon>
        <taxon>Sar</taxon>
        <taxon>Alveolata</taxon>
        <taxon>Dinophyceae</taxon>
        <taxon>Suessiales</taxon>
        <taxon>Symbiodiniaceae</taxon>
        <taxon>Symbiodinium</taxon>
    </lineage>
</organism>
<evidence type="ECO:0000313" key="4">
    <source>
        <dbReference type="EMBL" id="CAE6971412.1"/>
    </source>
</evidence>
<feature type="region of interest" description="Disordered" evidence="1">
    <location>
        <begin position="3316"/>
        <end position="3357"/>
    </location>
</feature>
<feature type="domain" description="Tyrosine-protein kinase ephrin type A/B receptor-like" evidence="3">
    <location>
        <begin position="1520"/>
        <end position="1561"/>
    </location>
</feature>
<dbReference type="Proteomes" id="UP000604046">
    <property type="component" value="Unassembled WGS sequence"/>
</dbReference>
<feature type="compositionally biased region" description="Basic and acidic residues" evidence="1">
    <location>
        <begin position="3337"/>
        <end position="3357"/>
    </location>
</feature>
<evidence type="ECO:0000313" key="5">
    <source>
        <dbReference type="Proteomes" id="UP000604046"/>
    </source>
</evidence>
<feature type="domain" description="Tyrosine-protein kinase ephrin type A/B receptor-like" evidence="3">
    <location>
        <begin position="590"/>
        <end position="631"/>
    </location>
</feature>
<keyword evidence="2" id="KW-0812">Transmembrane</keyword>
<dbReference type="SMART" id="SM01411">
    <property type="entry name" value="Ephrin_rec_like"/>
    <property type="match status" value="15"/>
</dbReference>
<feature type="domain" description="Tyrosine-protein kinase ephrin type A/B receptor-like" evidence="3">
    <location>
        <begin position="1296"/>
        <end position="1341"/>
    </location>
</feature>
<comment type="caution">
    <text evidence="4">The sequence shown here is derived from an EMBL/GenBank/DDBJ whole genome shotgun (WGS) entry which is preliminary data.</text>
</comment>
<keyword evidence="5" id="KW-1185">Reference proteome</keyword>
<feature type="domain" description="Tyrosine-protein kinase ephrin type A/B receptor-like" evidence="3">
    <location>
        <begin position="2189"/>
        <end position="2229"/>
    </location>
</feature>
<feature type="transmembrane region" description="Helical" evidence="2">
    <location>
        <begin position="3024"/>
        <end position="3044"/>
    </location>
</feature>
<dbReference type="CDD" id="cd00185">
    <property type="entry name" value="TNFRSF"/>
    <property type="match status" value="1"/>
</dbReference>
<feature type="compositionally biased region" description="Acidic residues" evidence="1">
    <location>
        <begin position="3322"/>
        <end position="3336"/>
    </location>
</feature>
<dbReference type="Pfam" id="PF07699">
    <property type="entry name" value="Ephrin_rec_like"/>
    <property type="match status" value="8"/>
</dbReference>
<reference evidence="4" key="1">
    <citation type="submission" date="2021-02" db="EMBL/GenBank/DDBJ databases">
        <authorList>
            <person name="Dougan E. K."/>
            <person name="Rhodes N."/>
            <person name="Thang M."/>
            <person name="Chan C."/>
        </authorList>
    </citation>
    <scope>NUCLEOTIDE SEQUENCE</scope>
</reference>
<protein>
    <recommendedName>
        <fullName evidence="3">Tyrosine-protein kinase ephrin type A/B receptor-like domain-containing protein</fullName>
    </recommendedName>
</protein>
<dbReference type="InterPro" id="IPR011641">
    <property type="entry name" value="Tyr-kin_ephrin_A/B_rcpt-like"/>
</dbReference>
<dbReference type="EMBL" id="CAJNDS010000155">
    <property type="protein sequence ID" value="CAE6971412.1"/>
    <property type="molecule type" value="Genomic_DNA"/>
</dbReference>
<feature type="transmembrane region" description="Helical" evidence="2">
    <location>
        <begin position="2797"/>
        <end position="2823"/>
    </location>
</feature>
<dbReference type="InterPro" id="IPR009030">
    <property type="entry name" value="Growth_fac_rcpt_cys_sf"/>
</dbReference>
<accession>A0A812I3T8</accession>
<name>A0A812I3T8_9DINO</name>
<feature type="domain" description="Tyrosine-protein kinase ephrin type A/B receptor-like" evidence="3">
    <location>
        <begin position="1623"/>
        <end position="1663"/>
    </location>
</feature>
<dbReference type="Gene3D" id="2.10.50.10">
    <property type="entry name" value="Tumor Necrosis Factor Receptor, subunit A, domain 2"/>
    <property type="match status" value="10"/>
</dbReference>
<dbReference type="OrthoDB" id="439917at2759"/>
<proteinExistence type="predicted"/>
<evidence type="ECO:0000256" key="2">
    <source>
        <dbReference type="SAM" id="Phobius"/>
    </source>
</evidence>
<dbReference type="PANTHER" id="PTHR46104">
    <property type="entry name" value="GENE 9195-RELATED-RELATED"/>
    <property type="match status" value="1"/>
</dbReference>
<evidence type="ECO:0000256" key="1">
    <source>
        <dbReference type="SAM" id="MobiDB-lite"/>
    </source>
</evidence>
<feature type="transmembrane region" description="Helical" evidence="2">
    <location>
        <begin position="3056"/>
        <end position="3076"/>
    </location>
</feature>
<evidence type="ECO:0000259" key="3">
    <source>
        <dbReference type="Pfam" id="PF07699"/>
    </source>
</evidence>
<keyword evidence="2" id="KW-0472">Membrane</keyword>
<sequence length="3357" mass="359846">MPLSAGIRGHPPETLVREQQVAPFPRVPRWGQGEFSYAGDLWNYSLLADSWTPLGLSSTNYQPAARSGHTAVWDSSSRSLLVHAGFDASYKGDFWRYLGTEVPQALVVECVLGQACSVEYQGALPAGTAFMVSDSDDCSTDKFLDQIFLVSESSQLDFVSDMSQMAHGDVSNASYINIEPGTYHLCWCSNVSESCAKANDIGIPAGFLVVQGPFSEQTFQCYVGMQCIVSNLRGAKLAPDDIILPLQLCGTSTIASLFPDAQPIPAEYNDSLEIVFDIGNLPADAVPETLQLCWCPQKSNCSELEDFRATAMKLDVMCPPGTYKLLGRVSHCCQCPPGYYCPGGQAAELRPCIQGSTSPRRSSSQGDCQCRAGHALDTFTNTCLPCLIGSYKDSVGGMSCQSCPENTTTASVGAIGVHECYCANSRFNVNKSQGIFTCTDQTSLPALSAEDCIRYAHTEVEVHVFSGSLGGVASTALEELRSALTSYLGLKLLPSLRTSLTLNFVSNRIDFSVTSSEAELAIELHAKFDQMPFSAWIYSEQQDAAWALANVHHQGVVQEELLVCPDGLAFPNGPIAGLADCKCPHGMETSASSCQECPLGKYKASVGNSSCASCSFGLTTLRPGAVSSAACTCSPGYASTAPGDPASCESCGIGSFCRGGDHREACPPNQTTLLTVATGEADCVCAAGHLALLGTCKACAPGTFKPEAGNAACQACSAGKWSGTMGATSPATCADCMEGSTTESDAADQEGLCIRPHPKQMLNCTAGRNCSVHVTGYHLRDGHRLAIVPGSSGSSGSECGGSMQPVPYVANGGVSQPAVDGGHMYVWHAGRARDFAPAGGFYGLCWCASMSGLNCDSLQDFHISAGQLRVVGPFADHEFTCVRGQDCTGLAPFQGIGMSMMGSVAMRSSCEGASLQISKVNVRGLGGLVNRIGELGLDFGTSDELDYRLSIDAEDRGYSLCWCAGHDSVVLILKMAVAVKRLTMLSPPGMYECLGHKLDKRPNASRAKFANFSVELAAGDRLTSLSECGPYMENLLYVSNGHWPSAPAFQEDFSHWAKCEQGPFLLGFPAPYAETQDGASFTFQSRDGQAPVFAEFPGVYFMCWCRPAPSDSSSCAVARDFRVNVGLLRVSGPILRQSYQCDLGSHCIVSGLQGAKLAEGDKLLPMNECGTARQAALFKDPEPILGVYRSSDEIYFDFGVLELAESAPEMLELCWCPSRLSCSSPEDFRAAAVKLDVVCPPGTYELQGRFRQCHECLPGYYCPGGQAAELLECAHGSTSLRGSSFERACECRPGFAWDTQLKVCLPCERGRFKEQAGNDQCEGQCPAETTSEPGAIDSSECFCTDGIDINPSPDFNCKDLADLSDVFADSFTSSEATVYIVRGTIQADLQPEGLRRELEAYLRLQDFPRVQLSIQHAVDSDYPEGSDYLEDPGESQNSSIAYTLWSSEPGSAYEMKARLDPAPFSAWAESLTGVISTITGTSVHPEVVRCPDGWGLPTAQTHVFECVCLPGRMLSPVDGANKHCVECPTGKYKASVGNSSCASCSFGLTTLRPGAVSSAACTCSPGYASTAPGDPASCESCGIGSFCRGGDHREACPPNQTTLLTVATGEADCVCAAGHLALLGTCKACAPGTFKPEAGNAACQACSAGKWSGTMGATSPATCADCMEGSTTESDAADQEGLCIRPHPKQMLNCTAGRNCSVHVTGYHLRDGHRLAIVPGSSGSSGSECGGSMQPVPYVANEGVSQPAVDGGHMYVWHAGRARDFAPAGGFYGLCWCASMSGLNCDSLQDFHISAGQLRVVGPFADHEFTCVRGQDCTGLAPFQGIGSLVGHVSLRIASCGTNSSNLVLSAANRNSNGIVEHDMAGENFSLSFGVSDQIDYSLSIDASDGGYLLCWCAGEEPCDAENFAVAVGRLRVEGPRTNQEVACSVGQPCAPTGLVSVRAQAHDRIMVLAACGEGSAMPGFSGEGIAEYSDGDFQFLESTSVIQSSAGIVRLCFCRPRIPESCLAPADFKAAVGFMTVRGPFEQAAQCTVGSHCAINLTGIGLNANSSLVLTNGNCVGVQSSGLQNLTFLQQPLGIHVASGFLHIALGEIPSQAAPGKYALCWCPSSSCSLSAFRAPAGSLQVNCPRGFYLRASRCRPCGRGFYCPGGTATTADRFPCAVGQTTWDLKGSSDTDCICAPGYFQDVDCKPCKKGSYKPRPGDDLDCTPCPPDLTTFKSGAASNLSCYLETSVDAEADEDPEANTSTIPALAFSLSFELPLSKIEESAKEQLRDALQRSISQLVRLDAAAVRIDFPHAFPGRRLAELLKAVIIMKLPTQDDAESLQDSLDWSSLPGEVNSTLQQNDNLRRFAASMSDEEIIATTTWDTVHCPLHAAIPTGVVVMQPEDCECRKGYGFEDGACKVCSVGRYKPRRENVVCTRCTGLKLTLIEGATQEEECTCPAGTYGSRGQHGEECLDCPAGSYCDGSGQKQECPSNSTTGSVRSSSIADCECRPGHQPSEHGPSGPCHPCEAGRYKDGVRNANCFLTCPPNANSTPASTDRSQCFCNEGYHAYLQAGQLDSCARCDYDGLICPGGVNVSGHHLQPRARKGWFQTGQTVAVQCLVMDAEGVSVCLGGNITENICAAGAQGWLCGECPAEWARGGYLDVCEPCNAGGAGSFALAALMDIARIAALNFGMAVISAPGATKMRPLHPAIIRIVQRWMDACSVLLSFNLTRLTPFPWSSSNGECEECQKPDSKLAWPQVATAAMDSVFQVLSLLPRLRVDFAAQCYGQKLGVRDGATLVSAVYSLCLPVFALFATFLLCSMVVYVVVPLAGRMGFQFKKASKRKSPAASEEHGALGTPVVEVQEDLQAALDGATEAEAMVFGLFTSTPSLRKHVGEAVPVVWLTQMALWPELLERFLHMIRCSPVMEDRDGKTQPVQRLLPHPDVVCWSSEHTNLFVISFLGLAIWCVGLPLLLYLWIWKQPDKQAPDSYRKYGYFIQGLEPRCWYWDLTVKRADTGFMLLVAYTSIADDEKAKLLLFPLISGIQLGITTWVKPYANAQAQILDTLEFALLTVRFVLFSTVSALIIFFPSSDMVWIWALFLSILVVVVAVYSGLHIVVQFVRHMANQLKEEPESEEESQDPTSTDSSLRARCWTSCCSCQLKRLNGKLKRRAVKLKHRAVELLKPIFQADDRELIKIQWSFDKVMIELPDTSSKKLGSWLRRMILRLDHSTQKDTIVNAFEEFNKLCLCQVNWNKIPNLDILCALAASSHAVPRVGNSELCKWWKQELKKNLSDTERTLCPDDFTLAVQMFALLPSKDGKELLKTVEKVLGKTEEEEEDEEPDSDDMPEASRTEEASDTHTVDVEVRTI</sequence>
<feature type="domain" description="Tyrosine-protein kinase ephrin type A/B receptor-like" evidence="3">
    <location>
        <begin position="2402"/>
        <end position="2441"/>
    </location>
</feature>
<feature type="domain" description="Tyrosine-protein kinase ephrin type A/B receptor-like" evidence="3">
    <location>
        <begin position="373"/>
        <end position="420"/>
    </location>
</feature>
<feature type="transmembrane region" description="Helical" evidence="2">
    <location>
        <begin position="3082"/>
        <end position="3106"/>
    </location>
</feature>
<dbReference type="SUPFAM" id="SSF57184">
    <property type="entry name" value="Growth factor receptor domain"/>
    <property type="match status" value="4"/>
</dbReference>
<dbReference type="PANTHER" id="PTHR46104:SF1">
    <property type="entry name" value="GENE 9195-RELATED"/>
    <property type="match status" value="1"/>
</dbReference>
<keyword evidence="2" id="KW-1133">Transmembrane helix</keyword>
<gene>
    <name evidence="4" type="ORF">SNAT2548_LOCUS2589</name>
</gene>